<accession>A0A1L4CYT9</accession>
<evidence type="ECO:0000313" key="1">
    <source>
        <dbReference type="EMBL" id="APJ03123.1"/>
    </source>
</evidence>
<reference evidence="1 2" key="1">
    <citation type="submission" date="2016-10" db="EMBL/GenBank/DDBJ databases">
        <title>Silvanigrella aquatica sp. nov., isolated from a freshwater lake located in the Black Forest, Germany, description of Silvanigrellaceae fam. nov., Silvanigrellales ord. nov., reclassification of the order Bdellovibrionales in the class Oligoflexia, reclassification of the families Bacteriovoracaceae and Halobacteriovoraceae in the new order Bacteriovoracales ord. nov., and reclassification of the family Pseudobacteriovoracaceae in the order Oligoflexiales.</title>
        <authorList>
            <person name="Hahn M.W."/>
            <person name="Schmidt J."/>
            <person name="Koll U."/>
            <person name="Rohde M."/>
            <person name="Verbag S."/>
            <person name="Pitt A."/>
            <person name="Nakai R."/>
            <person name="Naganuma T."/>
            <person name="Lang E."/>
        </authorList>
    </citation>
    <scope>NUCLEOTIDE SEQUENCE [LARGE SCALE GENOMIC DNA]</scope>
    <source>
        <strain evidence="1 2">MWH-Nonnen-W8red</strain>
    </source>
</reference>
<organism evidence="1 2">
    <name type="scientific">Silvanigrella aquatica</name>
    <dbReference type="NCBI Taxonomy" id="1915309"/>
    <lineage>
        <taxon>Bacteria</taxon>
        <taxon>Pseudomonadati</taxon>
        <taxon>Bdellovibrionota</taxon>
        <taxon>Oligoflexia</taxon>
        <taxon>Silvanigrellales</taxon>
        <taxon>Silvanigrellaceae</taxon>
        <taxon>Silvanigrella</taxon>
    </lineage>
</organism>
<dbReference type="OrthoDB" id="5310329at2"/>
<evidence type="ECO:0000313" key="2">
    <source>
        <dbReference type="Proteomes" id="UP000184731"/>
    </source>
</evidence>
<dbReference type="STRING" id="1915309.AXG55_04055"/>
<dbReference type="AlphaFoldDB" id="A0A1L4CYT9"/>
<dbReference type="Proteomes" id="UP000184731">
    <property type="component" value="Chromosome"/>
</dbReference>
<dbReference type="RefSeq" id="WP_148696844.1">
    <property type="nucleotide sequence ID" value="NZ_CP017834.1"/>
</dbReference>
<dbReference type="KEGG" id="saqi:AXG55_04055"/>
<protein>
    <submittedName>
        <fullName evidence="1">Uncharacterized protein</fullName>
    </submittedName>
</protein>
<name>A0A1L4CYT9_9BACT</name>
<keyword evidence="2" id="KW-1185">Reference proteome</keyword>
<dbReference type="EMBL" id="CP017834">
    <property type="protein sequence ID" value="APJ03123.1"/>
    <property type="molecule type" value="Genomic_DNA"/>
</dbReference>
<proteinExistence type="predicted"/>
<gene>
    <name evidence="1" type="ORF">AXG55_04055</name>
</gene>
<sequence>MKKFIILILRFFVIYFLFESKNIYSNAIFPHPRSIVFVDNQLPNDTQSQYQNQEVTFVFCYSPYYNNWYWLKDDSGKYIKVMGLWKNKKIKGHSFRYFLLNKSSYDRVNFLESKCTKMFGDMYHIAQPSDGNFHASWHPFAFDDDTFAKGRIDLYYQYFKHKNIVQFTFTIFDHMLKNSSLYITTQQIEKMIDKNIQEKIQCLFSENKDYC</sequence>